<keyword evidence="2" id="KW-1185">Reference proteome</keyword>
<name>F5T318_9GAMM</name>
<dbReference type="AlphaFoldDB" id="F5T318"/>
<protein>
    <submittedName>
        <fullName evidence="1">Uncharacterized protein</fullName>
    </submittedName>
</protein>
<comment type="caution">
    <text evidence="1">The sequence shown here is derived from an EMBL/GenBank/DDBJ whole genome shotgun (WGS) entry which is preliminary data.</text>
</comment>
<reference evidence="1 2" key="1">
    <citation type="journal article" date="2011" name="J. Bacteriol.">
        <title>Draft genome sequence of Methylophaga aminisulfidivorans MP T.</title>
        <authorList>
            <person name="Han G.H."/>
            <person name="Kim W."/>
            <person name="Chun J."/>
            <person name="Kim S.W."/>
        </authorList>
    </citation>
    <scope>NUCLEOTIDE SEQUENCE [LARGE SCALE GENOMIC DNA]</scope>
    <source>
        <strain evidence="2">MP(T)</strain>
    </source>
</reference>
<evidence type="ECO:0000313" key="2">
    <source>
        <dbReference type="Proteomes" id="UP000003544"/>
    </source>
</evidence>
<evidence type="ECO:0000313" key="1">
    <source>
        <dbReference type="EMBL" id="EGL53205.1"/>
    </source>
</evidence>
<dbReference type="STRING" id="1026882.MAMP_00584"/>
<accession>F5T318</accession>
<organism evidence="1 2">
    <name type="scientific">Methylophaga aminisulfidivorans MP</name>
    <dbReference type="NCBI Taxonomy" id="1026882"/>
    <lineage>
        <taxon>Bacteria</taxon>
        <taxon>Pseudomonadati</taxon>
        <taxon>Pseudomonadota</taxon>
        <taxon>Gammaproteobacteria</taxon>
        <taxon>Thiotrichales</taxon>
        <taxon>Piscirickettsiaceae</taxon>
        <taxon>Methylophaga</taxon>
    </lineage>
</organism>
<dbReference type="EMBL" id="AFIG01000003">
    <property type="protein sequence ID" value="EGL53205.1"/>
    <property type="molecule type" value="Genomic_DNA"/>
</dbReference>
<proteinExistence type="predicted"/>
<gene>
    <name evidence="1" type="ORF">MAMP_00584</name>
</gene>
<dbReference type="Proteomes" id="UP000003544">
    <property type="component" value="Unassembled WGS sequence"/>
</dbReference>
<sequence>MLSISLMDIKKTVFNHTQKWCDVYVICTKVKQSSSKNKKRFL</sequence>